<proteinExistence type="predicted"/>
<reference evidence="1 2" key="1">
    <citation type="journal article" date="2015" name="Nature">
        <title>rRNA introns, odd ribosomes, and small enigmatic genomes across a large radiation of phyla.</title>
        <authorList>
            <person name="Brown C.T."/>
            <person name="Hug L.A."/>
            <person name="Thomas B.C."/>
            <person name="Sharon I."/>
            <person name="Castelle C.J."/>
            <person name="Singh A."/>
            <person name="Wilkins M.J."/>
            <person name="Williams K.H."/>
            <person name="Banfield J.F."/>
        </authorList>
    </citation>
    <scope>NUCLEOTIDE SEQUENCE [LARGE SCALE GENOMIC DNA]</scope>
</reference>
<evidence type="ECO:0000313" key="2">
    <source>
        <dbReference type="Proteomes" id="UP000034852"/>
    </source>
</evidence>
<gene>
    <name evidence="1" type="ORF">US52_C0055G0002</name>
</gene>
<name>A0A0G0H7K8_9BACT</name>
<dbReference type="AlphaFoldDB" id="A0A0G0H7K8"/>
<comment type="caution">
    <text evidence="1">The sequence shown here is derived from an EMBL/GenBank/DDBJ whole genome shotgun (WGS) entry which is preliminary data.</text>
</comment>
<dbReference type="Proteomes" id="UP000034852">
    <property type="component" value="Unassembled WGS sequence"/>
</dbReference>
<evidence type="ECO:0000313" key="1">
    <source>
        <dbReference type="EMBL" id="KKQ34530.1"/>
    </source>
</evidence>
<protein>
    <submittedName>
        <fullName evidence="1">Uncharacterized protein</fullName>
    </submittedName>
</protein>
<sequence length="245" mass="28964">MEKNKDFLLKTILSQKFEDWSEDFRNYRYQNIRELVERKIQKGCIIEAYILTDSYVDDLLEITFTELTKDSDEFLKKEILDKHHFQSILLIAKKWLNLDTEVSYDKKYTNFKKHRNTLVHNILSPTQGKKTKELPTNKAIEKELVNHINTFERMHLEILKNFYMRHFPSTLASAYQALNSSGNKNTPTDSEEILIILLSRAYPIAQHKLKSELIKKFGEGYNQNKIVTEYIGKQIFSYATGMRKL</sequence>
<accession>A0A0G0H7K8</accession>
<dbReference type="EMBL" id="LBTH01000055">
    <property type="protein sequence ID" value="KKQ34530.1"/>
    <property type="molecule type" value="Genomic_DNA"/>
</dbReference>
<organism evidence="1 2">
    <name type="scientific">candidate division WS6 bacterium GW2011_GWA2_37_6</name>
    <dbReference type="NCBI Taxonomy" id="1619087"/>
    <lineage>
        <taxon>Bacteria</taxon>
        <taxon>Candidatus Dojkabacteria</taxon>
    </lineage>
</organism>